<protein>
    <submittedName>
        <fullName evidence="2">Uncharacterized protein</fullName>
    </submittedName>
</protein>
<dbReference type="AlphaFoldDB" id="A0A9P7QRE0"/>
<reference evidence="2 3" key="1">
    <citation type="journal article" date="2020" name="bioRxiv">
        <title>Whole genome comparisons of ergot fungi reveals the divergence and evolution of species within the genus Claviceps are the result of varying mechanisms driving genome evolution and host range expansion.</title>
        <authorList>
            <person name="Wyka S.A."/>
            <person name="Mondo S.J."/>
            <person name="Liu M."/>
            <person name="Dettman J."/>
            <person name="Nalam V."/>
            <person name="Broders K.D."/>
        </authorList>
    </citation>
    <scope>NUCLEOTIDE SEQUENCE [LARGE SCALE GENOMIC DNA]</scope>
    <source>
        <strain evidence="2 3">Clav52</strain>
    </source>
</reference>
<dbReference type="EMBL" id="SRRH01000048">
    <property type="protein sequence ID" value="KAG6301218.1"/>
    <property type="molecule type" value="Genomic_DNA"/>
</dbReference>
<feature type="region of interest" description="Disordered" evidence="1">
    <location>
        <begin position="47"/>
        <end position="84"/>
    </location>
</feature>
<evidence type="ECO:0000256" key="1">
    <source>
        <dbReference type="SAM" id="MobiDB-lite"/>
    </source>
</evidence>
<feature type="compositionally biased region" description="Low complexity" evidence="1">
    <location>
        <begin position="280"/>
        <end position="293"/>
    </location>
</feature>
<feature type="compositionally biased region" description="Polar residues" evidence="1">
    <location>
        <begin position="53"/>
        <end position="67"/>
    </location>
</feature>
<keyword evidence="3" id="KW-1185">Reference proteome</keyword>
<feature type="compositionally biased region" description="Low complexity" evidence="1">
    <location>
        <begin position="224"/>
        <end position="251"/>
    </location>
</feature>
<feature type="compositionally biased region" description="Low complexity" evidence="1">
    <location>
        <begin position="258"/>
        <end position="273"/>
    </location>
</feature>
<evidence type="ECO:0000313" key="3">
    <source>
        <dbReference type="Proteomes" id="UP000707071"/>
    </source>
</evidence>
<feature type="compositionally biased region" description="Basic and acidic residues" evidence="1">
    <location>
        <begin position="9"/>
        <end position="25"/>
    </location>
</feature>
<name>A0A9P7QRE0_9HYPO</name>
<feature type="region of interest" description="Disordered" evidence="1">
    <location>
        <begin position="100"/>
        <end position="135"/>
    </location>
</feature>
<feature type="compositionally biased region" description="Polar residues" evidence="1">
    <location>
        <begin position="106"/>
        <end position="116"/>
    </location>
</feature>
<comment type="caution">
    <text evidence="2">The sequence shown here is derived from an EMBL/GenBank/DDBJ whole genome shotgun (WGS) entry which is preliminary data.</text>
</comment>
<feature type="compositionally biased region" description="Low complexity" evidence="1">
    <location>
        <begin position="168"/>
        <end position="190"/>
    </location>
</feature>
<organism evidence="2 3">
    <name type="scientific">Claviceps aff. purpurea</name>
    <dbReference type="NCBI Taxonomy" id="1967640"/>
    <lineage>
        <taxon>Eukaryota</taxon>
        <taxon>Fungi</taxon>
        <taxon>Dikarya</taxon>
        <taxon>Ascomycota</taxon>
        <taxon>Pezizomycotina</taxon>
        <taxon>Sordariomycetes</taxon>
        <taxon>Hypocreomycetidae</taxon>
        <taxon>Hypocreales</taxon>
        <taxon>Clavicipitaceae</taxon>
        <taxon>Claviceps</taxon>
    </lineage>
</organism>
<gene>
    <name evidence="2" type="ORF">E4U09_005622</name>
</gene>
<feature type="region of interest" description="Disordered" evidence="1">
    <location>
        <begin position="1"/>
        <end position="28"/>
    </location>
</feature>
<feature type="compositionally biased region" description="Polar residues" evidence="1">
    <location>
        <begin position="149"/>
        <end position="167"/>
    </location>
</feature>
<dbReference type="Proteomes" id="UP000707071">
    <property type="component" value="Unassembled WGS sequence"/>
</dbReference>
<accession>A0A9P7QRE0</accession>
<feature type="region of interest" description="Disordered" evidence="1">
    <location>
        <begin position="149"/>
        <end position="332"/>
    </location>
</feature>
<evidence type="ECO:0000313" key="2">
    <source>
        <dbReference type="EMBL" id="KAG6301218.1"/>
    </source>
</evidence>
<proteinExistence type="predicted"/>
<sequence>MHFRLFRSSNRDKRSAGPEEHRAGYDDYGMSIDKQWARKYLLDPLTAPEPNQEWRSSLQRQTQPQWRSPSSSPPPANRDTHQRDMRDALQKVNRRLLDIKQRYRRSSFSGNTQAQSPHGYPLDYINTANTDDSRYPCASTNCRNTLYRSSSHKNISNRNPSYRNVSYRNTNNHRSTNSSNSSNSGTGSHTPSYPRDTRYSISPSRGISHRHRHSAAIRTGEFDPTNPYYRTSTSSSSSCPRDSARSSSSNYGPRRQSRQSASSSSYYTRSSSYSRRRSSADTTLTSSPLSLYSGHGGSFDLGPYPAHLTNPRLQRPVVQRRRSPAGREAPAAAADADAALSWEGRCCEQLKKALLLSPQHVQTRES</sequence>